<proteinExistence type="predicted"/>
<accession>A0ACB0KFA2</accession>
<reference evidence="1" key="1">
    <citation type="submission" date="2023-10" db="EMBL/GenBank/DDBJ databases">
        <authorList>
            <person name="Rodriguez Cubillos JULIANA M."/>
            <person name="De Vega J."/>
        </authorList>
    </citation>
    <scope>NUCLEOTIDE SEQUENCE</scope>
</reference>
<protein>
    <submittedName>
        <fullName evidence="1">Uncharacterized protein</fullName>
    </submittedName>
</protein>
<name>A0ACB0KFA2_TRIPR</name>
<gene>
    <name evidence="1" type="ORF">MILVUS5_LOCUS22179</name>
</gene>
<evidence type="ECO:0000313" key="1">
    <source>
        <dbReference type="EMBL" id="CAJ2655197.1"/>
    </source>
</evidence>
<evidence type="ECO:0000313" key="2">
    <source>
        <dbReference type="Proteomes" id="UP001177021"/>
    </source>
</evidence>
<sequence>MQQGAVTQDPSATGATAVASTDQSQTAAPAAATASQPVTSQTVVATTAAGHVPNQLPNPASQTQALGQAVVQPTAEQWYQQQQYQQYYQQYPGQDPYQQQYQQYYAYQQAAVPQYQQAYVQPQPQAQPLSQPQPQAQPVSHVQTPAVPQSMNQMQVHQQPQQLQPAVQPHGQMSHPPGHGLPQPQSYPYPQVQPHSGQPQPHMQITPYQQPHPQMQHSQPQNQQPVQKYPVPQPQVHSQMQPNAAVQHPSQPQMQSHQPMTPNVQPQVQNAMPHAVTGHQSYPQPLPHQNMQVGAPQSNIHLNPQSGPQHQQGQHAVQMQNQFPQQTPMMRPNQSHAMYPNQQGQNTLPLQQQQPGYNPNQQTGQTNNQRPISQPVQQILPQQPFAQHQIPMPSHLRPQGPVNSFPKQAYPQPKGNIAPSQNAVGRPSIPNHAGHVQPSAQSANTIPVNNQVQSRAPEPIDKQNVTEQQTDSASGKLGKNELKSEKETNLKSTEVGSKQNSEDPHSVKTSGPNANALENGDTLHKNVGKGEASGNTGVQHNSNNEHAVVQGNEIQDGPPLKTDTKLSESETDKLHSDDKCAPRPSGADNSAPAVSQTNGGHGPGGLAQPHPTGPNQHLSATYASTLLRNHGTAPAHHSGQHLNSMDNFQPTMFKQPHGSDVQFNIPGRNFQPQPHGPPAGPYNHVHEPPFHNGASNLARGPPFGAPPHGDMHGGMASNFPPHTPEGFGVQDERFKSFQIPSQQNIDRREFEEDLKKFPRHPLDAEPGSKFGNHSFGPHEAGKRPVGFHDEAIKKAGSNLHPGHLGPGPGYGVHHMDGMAPRSPGSEYIDMPSRRLGPLSGGLISKSGIDDFEGRTASRFGDSVGIAFRDGRFPHPPSHLPRDEFDGFGNFRMGEHPRRGNFIGQDEFTGHFQRGEHLGAHDFPRHLQLGERIGFGDHPGHMRAFELSGSRSFESFTKGNRPGHPQLGEPGFRSSFSHAGFNNDAGFLTGDTRSFDNLRRRKAASMGWCRICKVDCETVEGLELHSQTREHQKMAMDIVKTIKQNAKKQKLIPSEQSSVEDGNKMRATGYEGHGNKH</sequence>
<organism evidence="1 2">
    <name type="scientific">Trifolium pratense</name>
    <name type="common">Red clover</name>
    <dbReference type="NCBI Taxonomy" id="57577"/>
    <lineage>
        <taxon>Eukaryota</taxon>
        <taxon>Viridiplantae</taxon>
        <taxon>Streptophyta</taxon>
        <taxon>Embryophyta</taxon>
        <taxon>Tracheophyta</taxon>
        <taxon>Spermatophyta</taxon>
        <taxon>Magnoliopsida</taxon>
        <taxon>eudicotyledons</taxon>
        <taxon>Gunneridae</taxon>
        <taxon>Pentapetalae</taxon>
        <taxon>rosids</taxon>
        <taxon>fabids</taxon>
        <taxon>Fabales</taxon>
        <taxon>Fabaceae</taxon>
        <taxon>Papilionoideae</taxon>
        <taxon>50 kb inversion clade</taxon>
        <taxon>NPAAA clade</taxon>
        <taxon>Hologalegina</taxon>
        <taxon>IRL clade</taxon>
        <taxon>Trifolieae</taxon>
        <taxon>Trifolium</taxon>
    </lineage>
</organism>
<dbReference type="EMBL" id="CASHSV030000206">
    <property type="protein sequence ID" value="CAJ2655197.1"/>
    <property type="molecule type" value="Genomic_DNA"/>
</dbReference>
<comment type="caution">
    <text evidence="1">The sequence shown here is derived from an EMBL/GenBank/DDBJ whole genome shotgun (WGS) entry which is preliminary data.</text>
</comment>
<dbReference type="Proteomes" id="UP001177021">
    <property type="component" value="Unassembled WGS sequence"/>
</dbReference>
<keyword evidence="2" id="KW-1185">Reference proteome</keyword>